<sequence>MSDPRVESAAYQATNHARVITDADLMAIVEGLAGESEPPTRVDLASPDPDLMQGLFD</sequence>
<gene>
    <name evidence="1" type="ORF">FNL38_104261</name>
</gene>
<protein>
    <recommendedName>
        <fullName evidence="2">FXSXX-COOH protein</fullName>
    </recommendedName>
</protein>
<name>A0A652YP44_NOCGL</name>
<organism evidence="1">
    <name type="scientific">Nocardia globerula</name>
    <dbReference type="NCBI Taxonomy" id="1818"/>
    <lineage>
        <taxon>Bacteria</taxon>
        <taxon>Bacillati</taxon>
        <taxon>Actinomycetota</taxon>
        <taxon>Actinomycetes</taxon>
        <taxon>Mycobacteriales</taxon>
        <taxon>Nocardiaceae</taxon>
        <taxon>Nocardia</taxon>
    </lineage>
</organism>
<evidence type="ECO:0000313" key="1">
    <source>
        <dbReference type="EMBL" id="TYQ03892.1"/>
    </source>
</evidence>
<dbReference type="EMBL" id="VNIQ01000004">
    <property type="protein sequence ID" value="TYQ03892.1"/>
    <property type="molecule type" value="Genomic_DNA"/>
</dbReference>
<dbReference type="AlphaFoldDB" id="A0A652YP44"/>
<evidence type="ECO:0008006" key="2">
    <source>
        <dbReference type="Google" id="ProtNLM"/>
    </source>
</evidence>
<accession>A0A652YP44</accession>
<reference evidence="1" key="1">
    <citation type="submission" date="2019-07" db="EMBL/GenBank/DDBJ databases">
        <title>Genomic Encyclopedia of Type Strains, Phase IV (KMG-IV): sequencing the most valuable type-strain genomes for metagenomic binning, comparative biology and taxonomic classification.</title>
        <authorList>
            <person name="Goeker M."/>
        </authorList>
    </citation>
    <scope>NUCLEOTIDE SEQUENCE</scope>
    <source>
        <strain evidence="1">DSM 44596</strain>
    </source>
</reference>
<comment type="caution">
    <text evidence="1">The sequence shown here is derived from an EMBL/GenBank/DDBJ whole genome shotgun (WGS) entry which is preliminary data.</text>
</comment>
<proteinExistence type="predicted"/>